<dbReference type="SUPFAM" id="SSF56112">
    <property type="entry name" value="Protein kinase-like (PK-like)"/>
    <property type="match status" value="1"/>
</dbReference>
<evidence type="ECO:0000313" key="2">
    <source>
        <dbReference type="Proteomes" id="UP000466442"/>
    </source>
</evidence>
<dbReference type="PROSITE" id="PS51285">
    <property type="entry name" value="AGC_KINASE_CTER"/>
    <property type="match status" value="1"/>
</dbReference>
<organism evidence="1 2">
    <name type="scientific">Apolygus lucorum</name>
    <name type="common">Small green plant bug</name>
    <name type="synonym">Lygocoris lucorum</name>
    <dbReference type="NCBI Taxonomy" id="248454"/>
    <lineage>
        <taxon>Eukaryota</taxon>
        <taxon>Metazoa</taxon>
        <taxon>Ecdysozoa</taxon>
        <taxon>Arthropoda</taxon>
        <taxon>Hexapoda</taxon>
        <taxon>Insecta</taxon>
        <taxon>Pterygota</taxon>
        <taxon>Neoptera</taxon>
        <taxon>Paraneoptera</taxon>
        <taxon>Hemiptera</taxon>
        <taxon>Heteroptera</taxon>
        <taxon>Panheteroptera</taxon>
        <taxon>Cimicomorpha</taxon>
        <taxon>Miridae</taxon>
        <taxon>Mirini</taxon>
        <taxon>Apolygus</taxon>
    </lineage>
</organism>
<reference evidence="1" key="1">
    <citation type="journal article" date="2021" name="Mol. Ecol. Resour.">
        <title>Apolygus lucorum genome provides insights into omnivorousness and mesophyll feeding.</title>
        <authorList>
            <person name="Liu Y."/>
            <person name="Liu H."/>
            <person name="Wang H."/>
            <person name="Huang T."/>
            <person name="Liu B."/>
            <person name="Yang B."/>
            <person name="Yin L."/>
            <person name="Li B."/>
            <person name="Zhang Y."/>
            <person name="Zhang S."/>
            <person name="Jiang F."/>
            <person name="Zhang X."/>
            <person name="Ren Y."/>
            <person name="Wang B."/>
            <person name="Wang S."/>
            <person name="Lu Y."/>
            <person name="Wu K."/>
            <person name="Fan W."/>
            <person name="Wang G."/>
        </authorList>
    </citation>
    <scope>NUCLEOTIDE SEQUENCE</scope>
    <source>
        <strain evidence="1">12Hb</strain>
    </source>
</reference>
<dbReference type="EMBL" id="WIXP02000002">
    <property type="protein sequence ID" value="KAF6215030.1"/>
    <property type="molecule type" value="Genomic_DNA"/>
</dbReference>
<accession>A0A6A4KHK2</accession>
<dbReference type="AlphaFoldDB" id="A0A6A4KHK2"/>
<comment type="caution">
    <text evidence="1">The sequence shown here is derived from an EMBL/GenBank/DDBJ whole genome shotgun (WGS) entry which is preliminary data.</text>
</comment>
<dbReference type="FunFam" id="1.10.510.10:FF:000210">
    <property type="entry name" value="Non-specific serine/threonine protein kinase"/>
    <property type="match status" value="1"/>
</dbReference>
<evidence type="ECO:0000313" key="1">
    <source>
        <dbReference type="EMBL" id="KAF6215030.1"/>
    </source>
</evidence>
<keyword evidence="2" id="KW-1185">Reference proteome</keyword>
<dbReference type="InterPro" id="IPR017441">
    <property type="entry name" value="Protein_kinase_ATP_BS"/>
</dbReference>
<dbReference type="OrthoDB" id="3205605at2759"/>
<dbReference type="PANTHER" id="PTHR24353">
    <property type="entry name" value="CYCLIC NUCLEOTIDE-DEPENDENT PROTEIN KINASE"/>
    <property type="match status" value="1"/>
</dbReference>
<sequence length="369" mass="42205">MVKTFLATGEIPSDDALSLVPEGHSTTFQSHIEFAKYLMTDKNRFTKDYNRKSCNLSSDLSQYDLIKTIGKGAFGTVFLAKSKKHNNYVVVKCLSKEDLIGRNLLKQVLNEKRIMSTIKFNFVLNIMETFIDNSFVYFAMPYLCGGDLFGHLLKEKRFEEPTTKYYVAQMVLALEYLHSLKIAHRDLKPENLSLDYRGYLRLLDFGLSKIVVGKTYTFCGTPEYMAPEIILGKGYGFSVDWWSLGVVAYQLCSGIQPFFSSKQDRLFALITSGEYTDREFFSDEFSDFLNKLMTVDVTSRVGCGQGGAGDVKKQKWFDDINWLAMLNKRAPIPFKPTHENFGLVNFNHFNEEAHVVASQNAYRDFFGDF</sequence>
<dbReference type="InterPro" id="IPR000961">
    <property type="entry name" value="AGC-kinase_C"/>
</dbReference>
<dbReference type="SMART" id="SM00220">
    <property type="entry name" value="S_TKc"/>
    <property type="match status" value="1"/>
</dbReference>
<gene>
    <name evidence="1" type="ORF">GE061_009779</name>
</gene>
<dbReference type="GO" id="GO:0004691">
    <property type="term" value="F:cAMP-dependent protein kinase activity"/>
    <property type="evidence" value="ECO:0007669"/>
    <property type="project" value="TreeGrafter"/>
</dbReference>
<proteinExistence type="predicted"/>
<dbReference type="PROSITE" id="PS00107">
    <property type="entry name" value="PROTEIN_KINASE_ATP"/>
    <property type="match status" value="1"/>
</dbReference>
<dbReference type="InterPro" id="IPR011009">
    <property type="entry name" value="Kinase-like_dom_sf"/>
</dbReference>
<name>A0A6A4KHK2_APOLU</name>
<dbReference type="Proteomes" id="UP000466442">
    <property type="component" value="Unassembled WGS sequence"/>
</dbReference>
<dbReference type="GO" id="GO:0005952">
    <property type="term" value="C:cAMP-dependent protein kinase complex"/>
    <property type="evidence" value="ECO:0007669"/>
    <property type="project" value="TreeGrafter"/>
</dbReference>
<dbReference type="GO" id="GO:0005829">
    <property type="term" value="C:cytosol"/>
    <property type="evidence" value="ECO:0007669"/>
    <property type="project" value="TreeGrafter"/>
</dbReference>
<protein>
    <submittedName>
        <fullName evidence="1">Uncharacterized protein</fullName>
    </submittedName>
</protein>
<dbReference type="Gene3D" id="3.30.200.20">
    <property type="entry name" value="Phosphorylase Kinase, domain 1"/>
    <property type="match status" value="1"/>
</dbReference>
<dbReference type="PROSITE" id="PS50011">
    <property type="entry name" value="PROTEIN_KINASE_DOM"/>
    <property type="match status" value="1"/>
</dbReference>
<dbReference type="GO" id="GO:0005634">
    <property type="term" value="C:nucleus"/>
    <property type="evidence" value="ECO:0007669"/>
    <property type="project" value="TreeGrafter"/>
</dbReference>
<dbReference type="Gene3D" id="1.10.510.10">
    <property type="entry name" value="Transferase(Phosphotransferase) domain 1"/>
    <property type="match status" value="1"/>
</dbReference>
<dbReference type="Pfam" id="PF00069">
    <property type="entry name" value="Pkinase"/>
    <property type="match status" value="1"/>
</dbReference>
<dbReference type="PANTHER" id="PTHR24353:SF152">
    <property type="entry name" value="UT01108P-RELATED"/>
    <property type="match status" value="1"/>
</dbReference>
<dbReference type="GO" id="GO:0005524">
    <property type="term" value="F:ATP binding"/>
    <property type="evidence" value="ECO:0007669"/>
    <property type="project" value="UniProtKB-UniRule"/>
</dbReference>
<dbReference type="InterPro" id="IPR000719">
    <property type="entry name" value="Prot_kinase_dom"/>
</dbReference>